<dbReference type="InterPro" id="IPR003593">
    <property type="entry name" value="AAA+_ATPase"/>
</dbReference>
<feature type="domain" description="SRP54-type proteins GTP-binding" evidence="12">
    <location>
        <begin position="448"/>
        <end position="461"/>
    </location>
</feature>
<evidence type="ECO:0000259" key="12">
    <source>
        <dbReference type="PROSITE" id="PS00300"/>
    </source>
</evidence>
<dbReference type="OrthoDB" id="9804720at2"/>
<feature type="binding site" evidence="10">
    <location>
        <begin position="363"/>
        <end position="367"/>
    </location>
    <ligand>
        <name>GTP</name>
        <dbReference type="ChEBI" id="CHEBI:37565"/>
    </ligand>
</feature>
<dbReference type="NCBIfam" id="TIGR00064">
    <property type="entry name" value="ftsY"/>
    <property type="match status" value="1"/>
</dbReference>
<evidence type="ECO:0000256" key="1">
    <source>
        <dbReference type="ARBA" id="ARBA00022475"/>
    </source>
</evidence>
<evidence type="ECO:0000256" key="5">
    <source>
        <dbReference type="ARBA" id="ARBA00023134"/>
    </source>
</evidence>
<organism evidence="13 14">
    <name type="scientific">Desulfocurvibacter africanus PCS</name>
    <dbReference type="NCBI Taxonomy" id="1262666"/>
    <lineage>
        <taxon>Bacteria</taxon>
        <taxon>Pseudomonadati</taxon>
        <taxon>Thermodesulfobacteriota</taxon>
        <taxon>Desulfovibrionia</taxon>
        <taxon>Desulfovibrionales</taxon>
        <taxon>Desulfovibrionaceae</taxon>
        <taxon>Desulfocurvibacter</taxon>
    </lineage>
</organism>
<comment type="subcellular location">
    <subcellularLocation>
        <location evidence="10">Cell membrane</location>
        <topology evidence="10">Peripheral membrane protein</topology>
        <orientation evidence="10">Cytoplasmic side</orientation>
    </subcellularLocation>
    <subcellularLocation>
        <location evidence="10">Cytoplasm</location>
    </subcellularLocation>
</comment>
<comment type="subunit">
    <text evidence="10">Part of the signal recognition particle protein translocation system, which is composed of SRP and FtsY.</text>
</comment>
<keyword evidence="1 10" id="KW-1003">Cell membrane</keyword>
<dbReference type="GO" id="GO:0005047">
    <property type="term" value="F:signal recognition particle binding"/>
    <property type="evidence" value="ECO:0007669"/>
    <property type="project" value="TreeGrafter"/>
</dbReference>
<dbReference type="PANTHER" id="PTHR43134">
    <property type="entry name" value="SIGNAL RECOGNITION PARTICLE RECEPTOR SUBUNIT ALPHA"/>
    <property type="match status" value="1"/>
</dbReference>
<dbReference type="HAMAP" id="MF_00920">
    <property type="entry name" value="FtsY"/>
    <property type="match status" value="1"/>
</dbReference>
<dbReference type="PANTHER" id="PTHR43134:SF1">
    <property type="entry name" value="SIGNAL RECOGNITION PARTICLE RECEPTOR SUBUNIT ALPHA"/>
    <property type="match status" value="1"/>
</dbReference>
<name>M5PXK9_DESAF</name>
<reference evidence="13 14" key="1">
    <citation type="journal article" date="2013" name="Genome Announc.">
        <title>Draft Genome Sequence for Desulfovibrio africanus Strain PCS.</title>
        <authorList>
            <person name="Brown S.D."/>
            <person name="Utturkar S.M."/>
            <person name="Arkin A.P."/>
            <person name="Deutschbauer A.M."/>
            <person name="Elias D.A."/>
            <person name="Hazen T.C."/>
            <person name="Chakraborty R."/>
        </authorList>
    </citation>
    <scope>NUCLEOTIDE SEQUENCE [LARGE SCALE GENOMIC DNA]</scope>
    <source>
        <strain evidence="13 14">PCS</strain>
    </source>
</reference>
<dbReference type="GO" id="GO:0003924">
    <property type="term" value="F:GTPase activity"/>
    <property type="evidence" value="ECO:0007669"/>
    <property type="project" value="UniProtKB-UniRule"/>
</dbReference>
<keyword evidence="2 10" id="KW-0963">Cytoplasm</keyword>
<dbReference type="PROSITE" id="PS00300">
    <property type="entry name" value="SRP54"/>
    <property type="match status" value="1"/>
</dbReference>
<accession>M5PXK9</accession>
<dbReference type="InterPro" id="IPR000897">
    <property type="entry name" value="SRP54_GTPase_dom"/>
</dbReference>
<dbReference type="EC" id="3.6.5.4" evidence="10"/>
<dbReference type="SUPFAM" id="SSF52540">
    <property type="entry name" value="P-loop containing nucleoside triphosphate hydrolases"/>
    <property type="match status" value="1"/>
</dbReference>
<dbReference type="Gene3D" id="1.20.120.140">
    <property type="entry name" value="Signal recognition particle SRP54, nucleotide-binding domain"/>
    <property type="match status" value="1"/>
</dbReference>
<feature type="region of interest" description="Disordered" evidence="11">
    <location>
        <begin position="24"/>
        <end position="73"/>
    </location>
</feature>
<dbReference type="InterPro" id="IPR036225">
    <property type="entry name" value="SRP/SRP_N"/>
</dbReference>
<feature type="binding site" evidence="10">
    <location>
        <begin position="281"/>
        <end position="288"/>
    </location>
    <ligand>
        <name>GTP</name>
        <dbReference type="ChEBI" id="CHEBI:37565"/>
    </ligand>
</feature>
<evidence type="ECO:0000313" key="14">
    <source>
        <dbReference type="Proteomes" id="UP000011922"/>
    </source>
</evidence>
<dbReference type="SUPFAM" id="SSF47364">
    <property type="entry name" value="Domain of the SRP/SRP receptor G-proteins"/>
    <property type="match status" value="1"/>
</dbReference>
<evidence type="ECO:0000256" key="9">
    <source>
        <dbReference type="ARBA" id="ARBA00053570"/>
    </source>
</evidence>
<evidence type="ECO:0000256" key="3">
    <source>
        <dbReference type="ARBA" id="ARBA00022741"/>
    </source>
</evidence>
<sequence length="476" mass="52749">MGFFSKIKKFWDVDQRLDKAVEEYKTERGMPEETPAAEAAVKAPPAQAKPVPPAVAAPAAPKPADIGAPSAKAPPQAEAWQNDLLLSLRKAEPRLSIWLNIVLEGVDKAGPQLWERLLFLFKALEAPEAEARDFVERFRKWLDDMEYVRVPEFRSELQFRLALALELEDEEDERNRLLLKLSEGLEKTKEQISKRIEGLMASHSKIDESFWEELEEILIMADVGFEPSMKLIKHLRDRVRKAGTDDPARFKEFLRDELETIFKAPKRITAINPPEVVMMIGVNGVGKTTTIAKLAYRAQMQGRRVLIAAGDTFRAAAIEQLEIWAKRVGAGFYSKGAGSDPAAVAFEAVDKAVSEGYDLLLLDTAGRLHTKVNLMEELKKIQRVCGKKHPGSPHRSILVVDATTGQNALQQAKLFGEAVGVDEIILTKLDGTAKGGIVVAIALEHALPITFVGLGEKMEDLRPFNGKDFAQALLGT</sequence>
<dbReference type="SMART" id="SM00963">
    <property type="entry name" value="SRP54_N"/>
    <property type="match status" value="1"/>
</dbReference>
<comment type="similarity">
    <text evidence="10">Belongs to the GTP-binding SRP family. FtsY subfamily.</text>
</comment>
<dbReference type="AlphaFoldDB" id="M5PXK9"/>
<dbReference type="RefSeq" id="WP_005983567.1">
    <property type="nucleotide sequence ID" value="NZ_AOSV01000003.1"/>
</dbReference>
<dbReference type="SMART" id="SM00382">
    <property type="entry name" value="AAA"/>
    <property type="match status" value="1"/>
</dbReference>
<gene>
    <name evidence="10" type="primary">ftsY</name>
    <name evidence="13" type="ORF">PCS_00422</name>
</gene>
<dbReference type="EMBL" id="AOSV01000003">
    <property type="protein sequence ID" value="EMG38789.1"/>
    <property type="molecule type" value="Genomic_DNA"/>
</dbReference>
<protein>
    <recommendedName>
        <fullName evidence="10">Signal recognition particle receptor FtsY</fullName>
        <shortName evidence="10">SRP receptor</shortName>
        <ecNumber evidence="10">3.6.5.4</ecNumber>
    </recommendedName>
</protein>
<keyword evidence="7 10" id="KW-0675">Receptor</keyword>
<evidence type="ECO:0000256" key="2">
    <source>
        <dbReference type="ARBA" id="ARBA00022490"/>
    </source>
</evidence>
<keyword evidence="4 10" id="KW-0378">Hydrolase</keyword>
<evidence type="ECO:0000256" key="10">
    <source>
        <dbReference type="HAMAP-Rule" id="MF_00920"/>
    </source>
</evidence>
<dbReference type="GO" id="GO:0005886">
    <property type="term" value="C:plasma membrane"/>
    <property type="evidence" value="ECO:0007669"/>
    <property type="project" value="UniProtKB-SubCell"/>
</dbReference>
<feature type="compositionally biased region" description="Low complexity" evidence="11">
    <location>
        <begin position="32"/>
        <end position="49"/>
    </location>
</feature>
<dbReference type="Proteomes" id="UP000011922">
    <property type="component" value="Unassembled WGS sequence"/>
</dbReference>
<dbReference type="Gene3D" id="3.40.50.300">
    <property type="entry name" value="P-loop containing nucleotide triphosphate hydrolases"/>
    <property type="match status" value="1"/>
</dbReference>
<dbReference type="FunFam" id="1.20.120.140:FF:000002">
    <property type="entry name" value="Signal recognition particle receptor FtsY"/>
    <property type="match status" value="1"/>
</dbReference>
<proteinExistence type="inferred from homology"/>
<keyword evidence="3 10" id="KW-0547">Nucleotide-binding</keyword>
<dbReference type="GO" id="GO:0006614">
    <property type="term" value="P:SRP-dependent cotranslational protein targeting to membrane"/>
    <property type="evidence" value="ECO:0007669"/>
    <property type="project" value="InterPro"/>
</dbReference>
<evidence type="ECO:0000256" key="8">
    <source>
        <dbReference type="ARBA" id="ARBA00048027"/>
    </source>
</evidence>
<keyword evidence="6 10" id="KW-0472">Membrane</keyword>
<dbReference type="Pfam" id="PF00448">
    <property type="entry name" value="SRP54"/>
    <property type="match status" value="1"/>
</dbReference>
<keyword evidence="5 10" id="KW-0342">GTP-binding</keyword>
<comment type="caution">
    <text evidence="13">The sequence shown here is derived from an EMBL/GenBank/DDBJ whole genome shotgun (WGS) entry which is preliminary data.</text>
</comment>
<dbReference type="FunFam" id="3.40.50.300:FF:000053">
    <property type="entry name" value="Signal recognition particle receptor FtsY"/>
    <property type="match status" value="1"/>
</dbReference>
<feature type="binding site" evidence="10">
    <location>
        <begin position="427"/>
        <end position="430"/>
    </location>
    <ligand>
        <name>GTP</name>
        <dbReference type="ChEBI" id="CHEBI:37565"/>
    </ligand>
</feature>
<dbReference type="InterPro" id="IPR004390">
    <property type="entry name" value="SR_rcpt_FtsY"/>
</dbReference>
<evidence type="ECO:0000256" key="6">
    <source>
        <dbReference type="ARBA" id="ARBA00023136"/>
    </source>
</evidence>
<evidence type="ECO:0000256" key="4">
    <source>
        <dbReference type="ARBA" id="ARBA00022801"/>
    </source>
</evidence>
<dbReference type="PATRIC" id="fig|1262666.3.peg.424"/>
<dbReference type="SMART" id="SM00962">
    <property type="entry name" value="SRP54"/>
    <property type="match status" value="1"/>
</dbReference>
<evidence type="ECO:0000256" key="7">
    <source>
        <dbReference type="ARBA" id="ARBA00023170"/>
    </source>
</evidence>
<dbReference type="Pfam" id="PF02881">
    <property type="entry name" value="SRP54_N"/>
    <property type="match status" value="1"/>
</dbReference>
<dbReference type="GO" id="GO:0005737">
    <property type="term" value="C:cytoplasm"/>
    <property type="evidence" value="ECO:0007669"/>
    <property type="project" value="UniProtKB-SubCell"/>
</dbReference>
<dbReference type="InterPro" id="IPR027417">
    <property type="entry name" value="P-loop_NTPase"/>
</dbReference>
<comment type="function">
    <text evidence="9">Involved in targeting and insertion of nascent membrane proteins into the cytoplasmic membrane. Acts as a receptor for the complex formed by the signal recognition particle (SRP) and the ribosome-nascent chain (RNC). Interaction with SRP-RNC leads to the transfer of the RNC complex to the Sec translocase for insertion into the membrane, the hydrolysis of GTP by both Ffh and FtsY, and the dissociation of the SRP-FtsY complex into the individual components.</text>
</comment>
<comment type="catalytic activity">
    <reaction evidence="8 10">
        <text>GTP + H2O = GDP + phosphate + H(+)</text>
        <dbReference type="Rhea" id="RHEA:19669"/>
        <dbReference type="ChEBI" id="CHEBI:15377"/>
        <dbReference type="ChEBI" id="CHEBI:15378"/>
        <dbReference type="ChEBI" id="CHEBI:37565"/>
        <dbReference type="ChEBI" id="CHEBI:43474"/>
        <dbReference type="ChEBI" id="CHEBI:58189"/>
        <dbReference type="EC" id="3.6.5.4"/>
    </reaction>
</comment>
<dbReference type="InterPro" id="IPR013822">
    <property type="entry name" value="Signal_recog_particl_SRP54_hlx"/>
</dbReference>
<dbReference type="InterPro" id="IPR042101">
    <property type="entry name" value="SRP54_N_sf"/>
</dbReference>
<evidence type="ECO:0000313" key="13">
    <source>
        <dbReference type="EMBL" id="EMG38789.1"/>
    </source>
</evidence>
<dbReference type="GO" id="GO:0005525">
    <property type="term" value="F:GTP binding"/>
    <property type="evidence" value="ECO:0007669"/>
    <property type="project" value="UniProtKB-UniRule"/>
</dbReference>
<dbReference type="CDD" id="cd17874">
    <property type="entry name" value="FtsY"/>
    <property type="match status" value="1"/>
</dbReference>
<evidence type="ECO:0000256" key="11">
    <source>
        <dbReference type="SAM" id="MobiDB-lite"/>
    </source>
</evidence>